<dbReference type="RefSeq" id="WP_011813027.1">
    <property type="nucleotide sequence ID" value="NC_008789.1"/>
</dbReference>
<dbReference type="AlphaFoldDB" id="A1WTJ2"/>
<gene>
    <name evidence="1" type="ordered locus">Hhal_0210</name>
</gene>
<dbReference type="Proteomes" id="UP000000647">
    <property type="component" value="Chromosome"/>
</dbReference>
<reference evidence="2" key="1">
    <citation type="submission" date="2006-12" db="EMBL/GenBank/DDBJ databases">
        <title>Complete sequence of Halorhodospira halophila SL1.</title>
        <authorList>
            <consortium name="US DOE Joint Genome Institute"/>
            <person name="Copeland A."/>
            <person name="Lucas S."/>
            <person name="Lapidus A."/>
            <person name="Barry K."/>
            <person name="Detter J.C."/>
            <person name="Glavina del Rio T."/>
            <person name="Hammon N."/>
            <person name="Israni S."/>
            <person name="Dalin E."/>
            <person name="Tice H."/>
            <person name="Pitluck S."/>
            <person name="Saunders E."/>
            <person name="Brettin T."/>
            <person name="Bruce D."/>
            <person name="Han C."/>
            <person name="Tapia R."/>
            <person name="Schmutz J."/>
            <person name="Larimer F."/>
            <person name="Land M."/>
            <person name="Hauser L."/>
            <person name="Kyrpides N."/>
            <person name="Mikhailova N."/>
            <person name="Hoff W."/>
            <person name="Richardson P."/>
        </authorList>
    </citation>
    <scope>NUCLEOTIDE SEQUENCE [LARGE SCALE GENOMIC DNA]</scope>
    <source>
        <strain evidence="2">DSM 244 / SL1</strain>
    </source>
</reference>
<dbReference type="eggNOG" id="ENOG5033TTD">
    <property type="taxonomic scope" value="Bacteria"/>
</dbReference>
<dbReference type="KEGG" id="hha:Hhal_0210"/>
<protein>
    <recommendedName>
        <fullName evidence="3">PilZ domain-containing protein</fullName>
    </recommendedName>
</protein>
<keyword evidence="2" id="KW-1185">Reference proteome</keyword>
<accession>A1WTJ2</accession>
<organism evidence="1 2">
    <name type="scientific">Halorhodospira halophila (strain DSM 244 / SL1)</name>
    <name type="common">Ectothiorhodospira halophila (strain DSM 244 / SL1)</name>
    <dbReference type="NCBI Taxonomy" id="349124"/>
    <lineage>
        <taxon>Bacteria</taxon>
        <taxon>Pseudomonadati</taxon>
        <taxon>Pseudomonadota</taxon>
        <taxon>Gammaproteobacteria</taxon>
        <taxon>Chromatiales</taxon>
        <taxon>Ectothiorhodospiraceae</taxon>
        <taxon>Halorhodospira</taxon>
    </lineage>
</organism>
<proteinExistence type="predicted"/>
<evidence type="ECO:0008006" key="3">
    <source>
        <dbReference type="Google" id="ProtNLM"/>
    </source>
</evidence>
<dbReference type="STRING" id="349124.Hhal_0210"/>
<evidence type="ECO:0000313" key="2">
    <source>
        <dbReference type="Proteomes" id="UP000000647"/>
    </source>
</evidence>
<sequence length="276" mass="31560">MVTDSAPTVNDTRRELRRPVASIALPFLGSRGEALQPFQYLLSDVSSDGLGIFLPDWLANRERLWEGDRIFFHIPFRFGERVLNRGHVAWQQWSSDEGGQRVGATLTSGSPLPYPLYIAVDEREIRIDLGRFVTSEALAQRIIHDSVLLKRGVLIYLRHLEALFSRVSDLRREDYRVFREEIIGDVRQRLQHSVAYLEQFDPRIAGQPAPASPITEAIDLDEFRAAMEPELPLELFHHALGAESTSLYLESIKKLEHRLYLNHNAYVMLYIAALAP</sequence>
<name>A1WTJ2_HALHL</name>
<reference evidence="1 2" key="2">
    <citation type="journal article" date="2013" name="Stand. Genomic Sci.">
        <title>Complete genome sequence of Halorhodospira halophila SL1.</title>
        <authorList>
            <person name="Challacombe J.F."/>
            <person name="Majid S."/>
            <person name="Deole R."/>
            <person name="Brettin T.S."/>
            <person name="Bruce D."/>
            <person name="Delano S.F."/>
            <person name="Detter J.C."/>
            <person name="Gleasner C.D."/>
            <person name="Han C.S."/>
            <person name="Misra M."/>
            <person name="Reitenga K.G."/>
            <person name="Mikhailova N."/>
            <person name="Woyke T."/>
            <person name="Pitluck S."/>
            <person name="Nolan M."/>
            <person name="Land M.L."/>
            <person name="Saunders E."/>
            <person name="Tapia R."/>
            <person name="Lapidus A."/>
            <person name="Ivanova N."/>
            <person name="Hoff W.D."/>
        </authorList>
    </citation>
    <scope>NUCLEOTIDE SEQUENCE [LARGE SCALE GENOMIC DNA]</scope>
    <source>
        <strain evidence="2">DSM 244 / SL1</strain>
    </source>
</reference>
<dbReference type="EMBL" id="CP000544">
    <property type="protein sequence ID" value="ABM61004.1"/>
    <property type="molecule type" value="Genomic_DNA"/>
</dbReference>
<dbReference type="HOGENOM" id="CLU_1007485_0_0_6"/>
<evidence type="ECO:0000313" key="1">
    <source>
        <dbReference type="EMBL" id="ABM61004.1"/>
    </source>
</evidence>